<feature type="region of interest" description="Disordered" evidence="1">
    <location>
        <begin position="53"/>
        <end position="101"/>
    </location>
</feature>
<dbReference type="PROSITE" id="PS51318">
    <property type="entry name" value="TAT"/>
    <property type="match status" value="1"/>
</dbReference>
<feature type="compositionally biased region" description="Basic and acidic residues" evidence="1">
    <location>
        <begin position="61"/>
        <end position="74"/>
    </location>
</feature>
<evidence type="ECO:0000313" key="2">
    <source>
        <dbReference type="EMBL" id="MFC7081352.1"/>
    </source>
</evidence>
<feature type="compositionally biased region" description="Basic and acidic residues" evidence="1">
    <location>
        <begin position="81"/>
        <end position="101"/>
    </location>
</feature>
<keyword evidence="3" id="KW-1185">Reference proteome</keyword>
<evidence type="ECO:0008006" key="4">
    <source>
        <dbReference type="Google" id="ProtNLM"/>
    </source>
</evidence>
<name>A0ABD5WLD4_9EURY</name>
<dbReference type="AlphaFoldDB" id="A0ABD5WLD4"/>
<sequence length="101" mass="10943">MTDKRDDESGVERRDLLKGLGVGAVGSSLLAGRAAARQAQAEGTDLIDYAALVAPGDDPDEPKSDVQDRPDEGLPRVPIGRTRDGKERDSHHRLRDGSRQR</sequence>
<evidence type="ECO:0000256" key="1">
    <source>
        <dbReference type="SAM" id="MobiDB-lite"/>
    </source>
</evidence>
<dbReference type="RefSeq" id="WP_382210023.1">
    <property type="nucleotide sequence ID" value="NZ_JBHSZH010000005.1"/>
</dbReference>
<accession>A0ABD5WLD4</accession>
<proteinExistence type="predicted"/>
<protein>
    <recommendedName>
        <fullName evidence="4">Twin-arginine translocation signal domain-containing protein</fullName>
    </recommendedName>
</protein>
<gene>
    <name evidence="2" type="ORF">ACFQJ6_15805</name>
</gene>
<dbReference type="Proteomes" id="UP001596407">
    <property type="component" value="Unassembled WGS sequence"/>
</dbReference>
<comment type="caution">
    <text evidence="2">The sequence shown here is derived from an EMBL/GenBank/DDBJ whole genome shotgun (WGS) entry which is preliminary data.</text>
</comment>
<organism evidence="2 3">
    <name type="scientific">Halorussus caseinilyticus</name>
    <dbReference type="NCBI Taxonomy" id="3034025"/>
    <lineage>
        <taxon>Archaea</taxon>
        <taxon>Methanobacteriati</taxon>
        <taxon>Methanobacteriota</taxon>
        <taxon>Stenosarchaea group</taxon>
        <taxon>Halobacteria</taxon>
        <taxon>Halobacteriales</taxon>
        <taxon>Haladaptataceae</taxon>
        <taxon>Halorussus</taxon>
    </lineage>
</organism>
<dbReference type="EMBL" id="JBHSZH010000005">
    <property type="protein sequence ID" value="MFC7081352.1"/>
    <property type="molecule type" value="Genomic_DNA"/>
</dbReference>
<dbReference type="InterPro" id="IPR006311">
    <property type="entry name" value="TAT_signal"/>
</dbReference>
<evidence type="ECO:0000313" key="3">
    <source>
        <dbReference type="Proteomes" id="UP001596407"/>
    </source>
</evidence>
<reference evidence="2 3" key="1">
    <citation type="journal article" date="2019" name="Int. J. Syst. Evol. Microbiol.">
        <title>The Global Catalogue of Microorganisms (GCM) 10K type strain sequencing project: providing services to taxonomists for standard genome sequencing and annotation.</title>
        <authorList>
            <consortium name="The Broad Institute Genomics Platform"/>
            <consortium name="The Broad Institute Genome Sequencing Center for Infectious Disease"/>
            <person name="Wu L."/>
            <person name="Ma J."/>
        </authorList>
    </citation>
    <scope>NUCLEOTIDE SEQUENCE [LARGE SCALE GENOMIC DNA]</scope>
    <source>
        <strain evidence="2 3">DT72</strain>
    </source>
</reference>